<organism evidence="18 19">
    <name type="scientific">Cercophora newfieldiana</name>
    <dbReference type="NCBI Taxonomy" id="92897"/>
    <lineage>
        <taxon>Eukaryota</taxon>
        <taxon>Fungi</taxon>
        <taxon>Dikarya</taxon>
        <taxon>Ascomycota</taxon>
        <taxon>Pezizomycotina</taxon>
        <taxon>Sordariomycetes</taxon>
        <taxon>Sordariomycetidae</taxon>
        <taxon>Sordariales</taxon>
        <taxon>Lasiosphaeriaceae</taxon>
        <taxon>Cercophora</taxon>
    </lineage>
</organism>
<dbReference type="InterPro" id="IPR003137">
    <property type="entry name" value="PA_domain"/>
</dbReference>
<comment type="cofactor">
    <cofactor evidence="1">
        <name>Zn(2+)</name>
        <dbReference type="ChEBI" id="CHEBI:29105"/>
    </cofactor>
</comment>
<feature type="region of interest" description="Disordered" evidence="15">
    <location>
        <begin position="503"/>
        <end position="523"/>
    </location>
</feature>
<gene>
    <name evidence="18" type="ORF">B0T16DRAFT_373284</name>
</gene>
<proteinExistence type="inferred from homology"/>
<dbReference type="CDD" id="cd03876">
    <property type="entry name" value="M28_SGAP_like"/>
    <property type="match status" value="1"/>
</dbReference>
<dbReference type="GO" id="GO:0004177">
    <property type="term" value="F:aminopeptidase activity"/>
    <property type="evidence" value="ECO:0007669"/>
    <property type="project" value="UniProtKB-KW"/>
</dbReference>
<dbReference type="PANTHER" id="PTHR12147">
    <property type="entry name" value="METALLOPEPTIDASE M28 FAMILY MEMBER"/>
    <property type="match status" value="1"/>
</dbReference>
<evidence type="ECO:0000256" key="1">
    <source>
        <dbReference type="ARBA" id="ARBA00001947"/>
    </source>
</evidence>
<keyword evidence="6" id="KW-0964">Secreted</keyword>
<keyword evidence="11 14" id="KW-0862">Zinc</keyword>
<accession>A0AA40CUY3</accession>
<feature type="signal peptide" evidence="14">
    <location>
        <begin position="1"/>
        <end position="21"/>
    </location>
</feature>
<feature type="compositionally biased region" description="Pro residues" evidence="15">
    <location>
        <begin position="32"/>
        <end position="46"/>
    </location>
</feature>
<dbReference type="AlphaFoldDB" id="A0AA40CUY3"/>
<dbReference type="GO" id="GO:0006508">
    <property type="term" value="P:proteolysis"/>
    <property type="evidence" value="ECO:0007669"/>
    <property type="project" value="UniProtKB-KW"/>
</dbReference>
<evidence type="ECO:0000256" key="7">
    <source>
        <dbReference type="ARBA" id="ARBA00022670"/>
    </source>
</evidence>
<name>A0AA40CUY3_9PEZI</name>
<comment type="subunit">
    <text evidence="4">Monomer.</text>
</comment>
<dbReference type="InterPro" id="IPR007484">
    <property type="entry name" value="Peptidase_M28"/>
</dbReference>
<sequence length="523" mass="54212">MRTSACSLACAALLLPGLSAASTAPAAAGGPTKPPATPKPPCPHPPKPPKELVTSEKLQELITIEGLLAGASKLQAIADANGGHRAFGSGGHNQTVDYLFDTLSSLNYYTVTKQPFVELFSGGTSDLVVDGSEVPSKIMTYTPSGSLEAPLVKVANLGCAPEDYPAEVAGAIALISRGECAFAAKSTGAKTAGAVGAIVYNNAEGVISGTLGEASDNYVPIVGITQAAGQALLTALEAGEVTAKLDVEVIEENRTTYNVIAETKGGDHDNVLVLGGHTDSVLDGPGINDDGSGTIGVLNVAIALSKFKVKNAIRFGFWSAEEFGLLGSYAYMKSLNSSEAEVAKMRGYLNCDMIASPNYIYGIYDGNGDAFGLTGPAGSDVIEKDFEDFFASKGVPSVPTEFSGRSDYAAFIENGVPSGGLFTGAEGIMTEEEAALFGGVAGEPYDVNYHAPGDTIDNLALDAFLLNTKAIAHSVAKYANSFDSLPPVNPVQRRWSADRAQFNKRADAHHHGHSGPCGEKAHK</sequence>
<feature type="domain" description="PA" evidence="16">
    <location>
        <begin position="148"/>
        <end position="232"/>
    </location>
</feature>
<evidence type="ECO:0000256" key="10">
    <source>
        <dbReference type="ARBA" id="ARBA00022801"/>
    </source>
</evidence>
<evidence type="ECO:0000259" key="16">
    <source>
        <dbReference type="Pfam" id="PF02225"/>
    </source>
</evidence>
<evidence type="ECO:0000313" key="19">
    <source>
        <dbReference type="Proteomes" id="UP001174936"/>
    </source>
</evidence>
<feature type="chain" id="PRO_5041482401" description="Peptide hydrolase" evidence="14">
    <location>
        <begin position="22"/>
        <end position="523"/>
    </location>
</feature>
<dbReference type="Pfam" id="PF04389">
    <property type="entry name" value="Peptidase_M28"/>
    <property type="match status" value="1"/>
</dbReference>
<feature type="domain" description="Peptidase M28" evidence="17">
    <location>
        <begin position="258"/>
        <end position="473"/>
    </location>
</feature>
<dbReference type="FunFam" id="3.40.630.10:FF:000054">
    <property type="entry name" value="Peptide hydrolase"/>
    <property type="match status" value="1"/>
</dbReference>
<dbReference type="CDD" id="cd02130">
    <property type="entry name" value="PA_ScAPY_like"/>
    <property type="match status" value="1"/>
</dbReference>
<keyword evidence="10 14" id="KW-0378">Hydrolase</keyword>
<dbReference type="GO" id="GO:0008235">
    <property type="term" value="F:metalloexopeptidase activity"/>
    <property type="evidence" value="ECO:0007669"/>
    <property type="project" value="InterPro"/>
</dbReference>
<dbReference type="PANTHER" id="PTHR12147:SF57">
    <property type="entry name" value="PEPTIDE HYDROLASE"/>
    <property type="match status" value="1"/>
</dbReference>
<evidence type="ECO:0000256" key="3">
    <source>
        <dbReference type="ARBA" id="ARBA00005957"/>
    </source>
</evidence>
<comment type="similarity">
    <text evidence="3">Belongs to the peptidase M28 family. M28A subfamily.</text>
</comment>
<dbReference type="Gene3D" id="3.40.630.10">
    <property type="entry name" value="Zn peptidases"/>
    <property type="match status" value="1"/>
</dbReference>
<evidence type="ECO:0000259" key="17">
    <source>
        <dbReference type="Pfam" id="PF04389"/>
    </source>
</evidence>
<dbReference type="InterPro" id="IPR046450">
    <property type="entry name" value="PA_dom_sf"/>
</dbReference>
<dbReference type="InterPro" id="IPR041756">
    <property type="entry name" value="M28_SGAP-like"/>
</dbReference>
<evidence type="ECO:0000256" key="14">
    <source>
        <dbReference type="RuleBase" id="RU361240"/>
    </source>
</evidence>
<evidence type="ECO:0000256" key="8">
    <source>
        <dbReference type="ARBA" id="ARBA00022723"/>
    </source>
</evidence>
<dbReference type="InterPro" id="IPR045175">
    <property type="entry name" value="M28_fam"/>
</dbReference>
<keyword evidence="8 14" id="KW-0479">Metal-binding</keyword>
<reference evidence="18" key="1">
    <citation type="submission" date="2023-06" db="EMBL/GenBank/DDBJ databases">
        <title>Genome-scale phylogeny and comparative genomics of the fungal order Sordariales.</title>
        <authorList>
            <consortium name="Lawrence Berkeley National Laboratory"/>
            <person name="Hensen N."/>
            <person name="Bonometti L."/>
            <person name="Westerberg I."/>
            <person name="Brannstrom I.O."/>
            <person name="Guillou S."/>
            <person name="Cros-Aarteil S."/>
            <person name="Calhoun S."/>
            <person name="Haridas S."/>
            <person name="Kuo A."/>
            <person name="Mondo S."/>
            <person name="Pangilinan J."/>
            <person name="Riley R."/>
            <person name="Labutti K."/>
            <person name="Andreopoulos B."/>
            <person name="Lipzen A."/>
            <person name="Chen C."/>
            <person name="Yanf M."/>
            <person name="Daum C."/>
            <person name="Ng V."/>
            <person name="Clum A."/>
            <person name="Steindorff A."/>
            <person name="Ohm R."/>
            <person name="Martin F."/>
            <person name="Silar P."/>
            <person name="Natvig D."/>
            <person name="Lalanne C."/>
            <person name="Gautier V."/>
            <person name="Ament-Velasquez S.L."/>
            <person name="Kruys A."/>
            <person name="Hutchinson M.I."/>
            <person name="Powell A.J."/>
            <person name="Barry K."/>
            <person name="Miller A.N."/>
            <person name="Grigoriev I.V."/>
            <person name="Debuchy R."/>
            <person name="Gladieux P."/>
            <person name="Thoren M.H."/>
            <person name="Johannesson H."/>
        </authorList>
    </citation>
    <scope>NUCLEOTIDE SEQUENCE</scope>
    <source>
        <strain evidence="18">SMH2532-1</strain>
    </source>
</reference>
<evidence type="ECO:0000256" key="15">
    <source>
        <dbReference type="SAM" id="MobiDB-lite"/>
    </source>
</evidence>
<dbReference type="EC" id="3.4.-.-" evidence="14"/>
<evidence type="ECO:0000256" key="12">
    <source>
        <dbReference type="ARBA" id="ARBA00023049"/>
    </source>
</evidence>
<evidence type="ECO:0000256" key="11">
    <source>
        <dbReference type="ARBA" id="ARBA00022833"/>
    </source>
</evidence>
<comment type="subcellular location">
    <subcellularLocation>
        <location evidence="2">Secreted</location>
    </subcellularLocation>
</comment>
<comment type="caution">
    <text evidence="18">The sequence shown here is derived from an EMBL/GenBank/DDBJ whole genome shotgun (WGS) entry which is preliminary data.</text>
</comment>
<evidence type="ECO:0000256" key="9">
    <source>
        <dbReference type="ARBA" id="ARBA00022729"/>
    </source>
</evidence>
<keyword evidence="5 18" id="KW-0031">Aminopeptidase</keyword>
<dbReference type="EMBL" id="JAULSV010000003">
    <property type="protein sequence ID" value="KAK0650044.1"/>
    <property type="molecule type" value="Genomic_DNA"/>
</dbReference>
<dbReference type="GO" id="GO:0046872">
    <property type="term" value="F:metal ion binding"/>
    <property type="evidence" value="ECO:0007669"/>
    <property type="project" value="UniProtKB-KW"/>
</dbReference>
<evidence type="ECO:0000256" key="13">
    <source>
        <dbReference type="ARBA" id="ARBA00023180"/>
    </source>
</evidence>
<evidence type="ECO:0000256" key="6">
    <source>
        <dbReference type="ARBA" id="ARBA00022525"/>
    </source>
</evidence>
<dbReference type="FunFam" id="3.50.30.30:FF:000030">
    <property type="entry name" value="Peptide hydrolase"/>
    <property type="match status" value="1"/>
</dbReference>
<keyword evidence="19" id="KW-1185">Reference proteome</keyword>
<dbReference type="SUPFAM" id="SSF53187">
    <property type="entry name" value="Zn-dependent exopeptidases"/>
    <property type="match status" value="1"/>
</dbReference>
<evidence type="ECO:0000256" key="5">
    <source>
        <dbReference type="ARBA" id="ARBA00022438"/>
    </source>
</evidence>
<dbReference type="SUPFAM" id="SSF52025">
    <property type="entry name" value="PA domain"/>
    <property type="match status" value="1"/>
</dbReference>
<dbReference type="Proteomes" id="UP001174936">
    <property type="component" value="Unassembled WGS sequence"/>
</dbReference>
<evidence type="ECO:0000313" key="18">
    <source>
        <dbReference type="EMBL" id="KAK0650044.1"/>
    </source>
</evidence>
<protein>
    <recommendedName>
        <fullName evidence="14">Peptide hydrolase</fullName>
        <ecNumber evidence="14">3.4.-.-</ecNumber>
    </recommendedName>
</protein>
<keyword evidence="7 14" id="KW-0645">Protease</keyword>
<feature type="region of interest" description="Disordered" evidence="15">
    <location>
        <begin position="24"/>
        <end position="51"/>
    </location>
</feature>
<evidence type="ECO:0000256" key="2">
    <source>
        <dbReference type="ARBA" id="ARBA00004613"/>
    </source>
</evidence>
<dbReference type="Gene3D" id="3.50.30.30">
    <property type="match status" value="1"/>
</dbReference>
<keyword evidence="9 14" id="KW-0732">Signal</keyword>
<dbReference type="Pfam" id="PF02225">
    <property type="entry name" value="PA"/>
    <property type="match status" value="1"/>
</dbReference>
<keyword evidence="13" id="KW-0325">Glycoprotein</keyword>
<evidence type="ECO:0000256" key="4">
    <source>
        <dbReference type="ARBA" id="ARBA00011245"/>
    </source>
</evidence>
<dbReference type="GO" id="GO:0005576">
    <property type="term" value="C:extracellular region"/>
    <property type="evidence" value="ECO:0007669"/>
    <property type="project" value="UniProtKB-SubCell"/>
</dbReference>
<keyword evidence="12" id="KW-0482">Metalloprotease</keyword>